<evidence type="ECO:0000256" key="6">
    <source>
        <dbReference type="ARBA" id="ARBA00022683"/>
    </source>
</evidence>
<dbReference type="Gene3D" id="2.70.70.10">
    <property type="entry name" value="Glucose Permease (Domain IIA)"/>
    <property type="match status" value="1"/>
</dbReference>
<reference evidence="17 18" key="1">
    <citation type="submission" date="2017-08" db="EMBL/GenBank/DDBJ databases">
        <title>Infants hospitalized years apart are colonized by the same room-sourced microbial strains.</title>
        <authorList>
            <person name="Brooks B."/>
            <person name="Olm M.R."/>
            <person name="Firek B.A."/>
            <person name="Baker R."/>
            <person name="Thomas B.C."/>
            <person name="Morowitz M.J."/>
            <person name="Banfield J.F."/>
        </authorList>
    </citation>
    <scope>NUCLEOTIDE SEQUENCE [LARGE SCALE GENOMIC DNA]</scope>
    <source>
        <strain evidence="17">S2_003_000_R1_3</strain>
    </source>
</reference>
<dbReference type="PANTHER" id="PTHR30175:SF1">
    <property type="entry name" value="PTS SYSTEM ARBUTIN-, CELLOBIOSE-, AND SALICIN-SPECIFIC EIIBC COMPONENT-RELATED"/>
    <property type="match status" value="1"/>
</dbReference>
<keyword evidence="3" id="KW-1003">Cell membrane</keyword>
<evidence type="ECO:0000256" key="8">
    <source>
        <dbReference type="ARBA" id="ARBA00022777"/>
    </source>
</evidence>
<feature type="region of interest" description="Disordered" evidence="12">
    <location>
        <begin position="684"/>
        <end position="703"/>
    </location>
</feature>
<keyword evidence="5" id="KW-0808">Transferase</keyword>
<proteinExistence type="predicted"/>
<feature type="transmembrane region" description="Helical" evidence="13">
    <location>
        <begin position="228"/>
        <end position="245"/>
    </location>
</feature>
<evidence type="ECO:0000256" key="7">
    <source>
        <dbReference type="ARBA" id="ARBA00022692"/>
    </source>
</evidence>
<feature type="transmembrane region" description="Helical" evidence="13">
    <location>
        <begin position="127"/>
        <end position="144"/>
    </location>
</feature>
<dbReference type="PROSITE" id="PS01035">
    <property type="entry name" value="PTS_EIIB_TYPE_1_CYS"/>
    <property type="match status" value="1"/>
</dbReference>
<evidence type="ECO:0000313" key="18">
    <source>
        <dbReference type="Proteomes" id="UP000249432"/>
    </source>
</evidence>
<dbReference type="InterPro" id="IPR001996">
    <property type="entry name" value="PTS_IIB_1"/>
</dbReference>
<accession>A0A2W5U8Q4</accession>
<evidence type="ECO:0000256" key="13">
    <source>
        <dbReference type="SAM" id="Phobius"/>
    </source>
</evidence>
<feature type="compositionally biased region" description="Low complexity" evidence="12">
    <location>
        <begin position="505"/>
        <end position="526"/>
    </location>
</feature>
<evidence type="ECO:0000259" key="16">
    <source>
        <dbReference type="PROSITE" id="PS51103"/>
    </source>
</evidence>
<dbReference type="SUPFAM" id="SSF55604">
    <property type="entry name" value="Glucose permease domain IIB"/>
    <property type="match status" value="1"/>
</dbReference>
<dbReference type="PANTHER" id="PTHR30175">
    <property type="entry name" value="PHOSPHOTRANSFERASE SYSTEM TRANSPORT PROTEIN"/>
    <property type="match status" value="1"/>
</dbReference>
<dbReference type="AlphaFoldDB" id="A0A2W5U8Q4"/>
<evidence type="ECO:0000256" key="3">
    <source>
        <dbReference type="ARBA" id="ARBA00022475"/>
    </source>
</evidence>
<evidence type="ECO:0000256" key="5">
    <source>
        <dbReference type="ARBA" id="ARBA00022679"/>
    </source>
</evidence>
<dbReference type="GO" id="GO:0016301">
    <property type="term" value="F:kinase activity"/>
    <property type="evidence" value="ECO:0007669"/>
    <property type="project" value="UniProtKB-KW"/>
</dbReference>
<evidence type="ECO:0000256" key="9">
    <source>
        <dbReference type="ARBA" id="ARBA00022989"/>
    </source>
</evidence>
<dbReference type="InterPro" id="IPR001127">
    <property type="entry name" value="PTS_EIIA_1_perm"/>
</dbReference>
<evidence type="ECO:0000259" key="15">
    <source>
        <dbReference type="PROSITE" id="PS51098"/>
    </source>
</evidence>
<dbReference type="Pfam" id="PF02378">
    <property type="entry name" value="PTS_EIIC"/>
    <property type="match status" value="1"/>
</dbReference>
<dbReference type="InterPro" id="IPR018113">
    <property type="entry name" value="PTrfase_EIIB_Cys"/>
</dbReference>
<dbReference type="PROSITE" id="PS51093">
    <property type="entry name" value="PTS_EIIA_TYPE_1"/>
    <property type="match status" value="1"/>
</dbReference>
<feature type="transmembrane region" description="Helical" evidence="13">
    <location>
        <begin position="257"/>
        <end position="282"/>
    </location>
</feature>
<dbReference type="SUPFAM" id="SSF51261">
    <property type="entry name" value="Duplicated hybrid motif"/>
    <property type="match status" value="1"/>
</dbReference>
<dbReference type="GO" id="GO:0008982">
    <property type="term" value="F:protein-N(PI)-phosphohistidine-sugar phosphotransferase activity"/>
    <property type="evidence" value="ECO:0007669"/>
    <property type="project" value="InterPro"/>
</dbReference>
<dbReference type="FunFam" id="2.70.70.10:FF:000001">
    <property type="entry name" value="PTS system glucose-specific IIA component"/>
    <property type="match status" value="1"/>
</dbReference>
<evidence type="ECO:0000256" key="4">
    <source>
        <dbReference type="ARBA" id="ARBA00022597"/>
    </source>
</evidence>
<feature type="transmembrane region" description="Helical" evidence="13">
    <location>
        <begin position="375"/>
        <end position="398"/>
    </location>
</feature>
<keyword evidence="9 13" id="KW-1133">Transmembrane helix</keyword>
<feature type="transmembrane region" description="Helical" evidence="13">
    <location>
        <begin position="405"/>
        <end position="434"/>
    </location>
</feature>
<dbReference type="InterPro" id="IPR036878">
    <property type="entry name" value="Glu_permease_IIB"/>
</dbReference>
<feature type="region of interest" description="Disordered" evidence="12">
    <location>
        <begin position="505"/>
        <end position="530"/>
    </location>
</feature>
<feature type="domain" description="PTS EIIA type-1" evidence="14">
    <location>
        <begin position="556"/>
        <end position="658"/>
    </location>
</feature>
<dbReference type="GO" id="GO:0009401">
    <property type="term" value="P:phosphoenolpyruvate-dependent sugar phosphotransferase system"/>
    <property type="evidence" value="ECO:0007669"/>
    <property type="project" value="UniProtKB-KW"/>
</dbReference>
<keyword evidence="4" id="KW-0762">Sugar transport</keyword>
<feature type="transmembrane region" description="Helical" evidence="13">
    <location>
        <begin position="165"/>
        <end position="183"/>
    </location>
</feature>
<comment type="subcellular location">
    <subcellularLocation>
        <location evidence="1">Cell membrane</location>
        <topology evidence="1">Multi-pass membrane protein</topology>
    </subcellularLocation>
</comment>
<organism evidence="17 18">
    <name type="scientific">Corynebacterium kroppenstedtii</name>
    <dbReference type="NCBI Taxonomy" id="161879"/>
    <lineage>
        <taxon>Bacteria</taxon>
        <taxon>Bacillati</taxon>
        <taxon>Actinomycetota</taxon>
        <taxon>Actinomycetes</taxon>
        <taxon>Mycobacteriales</taxon>
        <taxon>Corynebacteriaceae</taxon>
        <taxon>Corynebacterium</taxon>
    </lineage>
</organism>
<feature type="active site" description="Phosphocysteine intermediate; for EIIB activity" evidence="11">
    <location>
        <position position="28"/>
    </location>
</feature>
<evidence type="ECO:0000259" key="14">
    <source>
        <dbReference type="PROSITE" id="PS51093"/>
    </source>
</evidence>
<dbReference type="RefSeq" id="WP_303734625.1">
    <property type="nucleotide sequence ID" value="NZ_CAKZHK010000008.1"/>
</dbReference>
<evidence type="ECO:0000256" key="10">
    <source>
        <dbReference type="ARBA" id="ARBA00023136"/>
    </source>
</evidence>
<keyword evidence="10 13" id="KW-0472">Membrane</keyword>
<name>A0A2W5U8Q4_9CORY</name>
<protein>
    <submittedName>
        <fullName evidence="17">PTS beta-glucoside transporter subunit EIIBCA</fullName>
    </submittedName>
</protein>
<feature type="domain" description="PTS EIIC type-1" evidence="16">
    <location>
        <begin position="118"/>
        <end position="475"/>
    </location>
</feature>
<feature type="domain" description="PTS EIIB type-1" evidence="15">
    <location>
        <begin position="6"/>
        <end position="89"/>
    </location>
</feature>
<keyword evidence="7 13" id="KW-0812">Transmembrane</keyword>
<dbReference type="Proteomes" id="UP000249432">
    <property type="component" value="Unassembled WGS sequence"/>
</dbReference>
<evidence type="ECO:0000313" key="17">
    <source>
        <dbReference type="EMBL" id="PZR05318.1"/>
    </source>
</evidence>
<evidence type="ECO:0000256" key="12">
    <source>
        <dbReference type="SAM" id="MobiDB-lite"/>
    </source>
</evidence>
<dbReference type="InterPro" id="IPR003352">
    <property type="entry name" value="PTS_EIIC"/>
</dbReference>
<comment type="caution">
    <text evidence="17">The sequence shown here is derived from an EMBL/GenBank/DDBJ whole genome shotgun (WGS) entry which is preliminary data.</text>
</comment>
<dbReference type="CDD" id="cd00212">
    <property type="entry name" value="PTS_IIB_glc"/>
    <property type="match status" value="1"/>
</dbReference>
<feature type="transmembrane region" description="Helical" evidence="13">
    <location>
        <begin position="345"/>
        <end position="363"/>
    </location>
</feature>
<dbReference type="PROSITE" id="PS51103">
    <property type="entry name" value="PTS_EIIC_TYPE_1"/>
    <property type="match status" value="1"/>
</dbReference>
<dbReference type="InterPro" id="IPR013013">
    <property type="entry name" value="PTS_EIIC_1"/>
</dbReference>
<dbReference type="EMBL" id="QFRA01000007">
    <property type="protein sequence ID" value="PZR05318.1"/>
    <property type="molecule type" value="Genomic_DNA"/>
</dbReference>
<sequence>MASQTETTSRFILDNIGGADNIASVTHCATRLRFQLNDRSQANTEALDENGSVLGVVPQGDNGLQVVMGGAVANYFQELIKLPGVAESAEGGGNRQKSSKKEYGGVRGKFGWVDYAFEFLSDTFRPILWALLGASLIITILVLLDTMGIQDFRAENRPPTYQFMHAMYQSVFYFLPIMVGATAGRKLGANEWVGAAIPAALMSPEFMSLGNREDVVHVFGLPMVLNEYSGQVFPPLIAAIALYWVEKGLKKVIPEAVQMVFVPFFSLIILIPATAFLLGPFGIGLGNGISNALKAINDFSPFILSVVVPLLYPFIVPLGLHWPLNAVMIQNINSLGYDFIQGPMGAWNFACFGLVAGVLYRSFRERNKAMKQVSLGALMAGLLGGISEPSLYGIVLRFKKTYPRLLAGCFTGGVVMGIFNIKANAFVFTSILTIPAFQPWLGYTIGIAVAFFTSFFLVVFFDYRSKEEKEEVRAKIAADEEADNAAAANQTEGASASSAASSVPAGAAAGSETQTESSQAQATSTTTKKKRPVLTETSVLVAPLDGAIVPLKDVPDPAFAAGAVGHGVAIEPSGDTIYSPGDGRILAVQGHAIGVKLDLGVDLLVHVGVDTVEMKGEGFESFVKRGDRVSAGQKLMTFDKEKIAKAGHPDVTPVLITNWKRIGGIVTIATGEISHGEDLLNLVPKESTQDKESQGSKNQDVKA</sequence>
<keyword evidence="2" id="KW-0813">Transport</keyword>
<dbReference type="NCBIfam" id="TIGR00830">
    <property type="entry name" value="PTBA"/>
    <property type="match status" value="1"/>
</dbReference>
<dbReference type="Gene3D" id="3.30.1360.60">
    <property type="entry name" value="Glucose permease domain IIB"/>
    <property type="match status" value="1"/>
</dbReference>
<dbReference type="InterPro" id="IPR011055">
    <property type="entry name" value="Dup_hybrid_motif"/>
</dbReference>
<feature type="compositionally biased region" description="Basic and acidic residues" evidence="12">
    <location>
        <begin position="687"/>
        <end position="703"/>
    </location>
</feature>
<dbReference type="PROSITE" id="PS00371">
    <property type="entry name" value="PTS_EIIA_TYPE_1_HIS"/>
    <property type="match status" value="1"/>
</dbReference>
<dbReference type="Pfam" id="PF00367">
    <property type="entry name" value="PTS_EIIB"/>
    <property type="match status" value="1"/>
</dbReference>
<dbReference type="GO" id="GO:0005886">
    <property type="term" value="C:plasma membrane"/>
    <property type="evidence" value="ECO:0007669"/>
    <property type="project" value="UniProtKB-SubCell"/>
</dbReference>
<gene>
    <name evidence="17" type="ORF">DI525_04685</name>
</gene>
<feature type="transmembrane region" description="Helical" evidence="13">
    <location>
        <begin position="440"/>
        <end position="463"/>
    </location>
</feature>
<evidence type="ECO:0000256" key="2">
    <source>
        <dbReference type="ARBA" id="ARBA00022448"/>
    </source>
</evidence>
<dbReference type="Pfam" id="PF00358">
    <property type="entry name" value="PTS_EIIA_1"/>
    <property type="match status" value="1"/>
</dbReference>
<dbReference type="InterPro" id="IPR050558">
    <property type="entry name" value="PTS_Sugar-Specific_Components"/>
</dbReference>
<keyword evidence="6" id="KW-0598">Phosphotransferase system</keyword>
<evidence type="ECO:0000256" key="1">
    <source>
        <dbReference type="ARBA" id="ARBA00004651"/>
    </source>
</evidence>
<dbReference type="PROSITE" id="PS51098">
    <property type="entry name" value="PTS_EIIB_TYPE_1"/>
    <property type="match status" value="1"/>
</dbReference>
<evidence type="ECO:0000256" key="11">
    <source>
        <dbReference type="PROSITE-ProRule" id="PRU00421"/>
    </source>
</evidence>
<feature type="transmembrane region" description="Helical" evidence="13">
    <location>
        <begin position="302"/>
        <end position="324"/>
    </location>
</feature>
<keyword evidence="8" id="KW-0418">Kinase</keyword>